<dbReference type="PANTHER" id="PTHR31225:SF217">
    <property type="entry name" value="TERPENE SYNTHASE METAL-BINDING DOMAIN-CONTAINING PROTEIN"/>
    <property type="match status" value="1"/>
</dbReference>
<dbReference type="InterPro" id="IPR001906">
    <property type="entry name" value="Terpene_synth_N"/>
</dbReference>
<dbReference type="EnsemblPlants" id="Zm00001eb020070_T001">
    <property type="protein sequence ID" value="Zm00001eb020070_P001"/>
    <property type="gene ID" value="Zm00001eb020070"/>
</dbReference>
<dbReference type="InterPro" id="IPR008930">
    <property type="entry name" value="Terpenoid_cyclase/PrenylTrfase"/>
</dbReference>
<feature type="domain" description="Terpene synthase N-terminal" evidence="3">
    <location>
        <begin position="2"/>
        <end position="153"/>
    </location>
</feature>
<organism evidence="5 6">
    <name type="scientific">Zea mays</name>
    <name type="common">Maize</name>
    <dbReference type="NCBI Taxonomy" id="4577"/>
    <lineage>
        <taxon>Eukaryota</taxon>
        <taxon>Viridiplantae</taxon>
        <taxon>Streptophyta</taxon>
        <taxon>Embryophyta</taxon>
        <taxon>Tracheophyta</taxon>
        <taxon>Spermatophyta</taxon>
        <taxon>Magnoliopsida</taxon>
        <taxon>Liliopsida</taxon>
        <taxon>Poales</taxon>
        <taxon>Poaceae</taxon>
        <taxon>PACMAD clade</taxon>
        <taxon>Panicoideae</taxon>
        <taxon>Andropogonodae</taxon>
        <taxon>Andropogoneae</taxon>
        <taxon>Tripsacinae</taxon>
        <taxon>Zea</taxon>
    </lineage>
</organism>
<dbReference type="GO" id="GO:0016114">
    <property type="term" value="P:terpenoid biosynthetic process"/>
    <property type="evidence" value="ECO:0007669"/>
    <property type="project" value="InterPro"/>
</dbReference>
<reference evidence="6" key="1">
    <citation type="submission" date="2015-12" db="EMBL/GenBank/DDBJ databases">
        <title>Update maize B73 reference genome by single molecule sequencing technologies.</title>
        <authorList>
            <consortium name="Maize Genome Sequencing Project"/>
            <person name="Ware D."/>
        </authorList>
    </citation>
    <scope>NUCLEOTIDE SEQUENCE [LARGE SCALE GENOMIC DNA]</scope>
    <source>
        <strain evidence="6">cv. B73</strain>
    </source>
</reference>
<keyword evidence="6" id="KW-1185">Reference proteome</keyword>
<proteinExistence type="predicted"/>
<reference evidence="5" key="3">
    <citation type="submission" date="2021-05" db="UniProtKB">
        <authorList>
            <consortium name="EnsemblPlants"/>
        </authorList>
    </citation>
    <scope>IDENTIFICATION</scope>
    <source>
        <strain evidence="5">cv. B73</strain>
    </source>
</reference>
<dbReference type="Gene3D" id="1.10.600.10">
    <property type="entry name" value="Farnesyl Diphosphate Synthase"/>
    <property type="match status" value="2"/>
</dbReference>
<dbReference type="Gramene" id="Zm00001eb020070_T001">
    <property type="protein sequence ID" value="Zm00001eb020070_P001"/>
    <property type="gene ID" value="Zm00001eb020070"/>
</dbReference>
<feature type="domain" description="Terpene synthase metal-binding" evidence="4">
    <location>
        <begin position="206"/>
        <end position="342"/>
    </location>
</feature>
<name>A0A804LLV1_MAIZE</name>
<sequence length="419" mass="48702">MKERRDVLIKEAKKRLTGKHDDPLAEMNLIDAVQRLGVSYHLQDEIHASLQKLNSMEFSNESFHEISLQFWLLRQERYCMSCDVFQSFMDDQRKLNANIKSDVRALLALYEAAHLGTPTEQFLTEAQRQTTSLLRSMVGHLEKPLADKVRHALRTPSFRRMKRLEARLYIPLYEEDKEDCDEMILELAKLDFYLLQRIHREEVKEICEWDMKEAEGLNECYSDFARFMFGTMIEIENALPKDIGRRNVNFIRDIINEVCKGYVTEIGWRDTKYIPPLEEHLKVTLITCFYWGINCTAFVVFEENVTEEILKWMSRFPQIVKDSCIISRLMDDIVAHEFCASSALVRVICGYYNMSFCVHDDAVVVEVAAGRDSQHCTMNDPWTEEEDTADSSAGLLTREGGSTHRGPRQRASSRGPRVQ</sequence>
<accession>A0A804LLV1</accession>
<evidence type="ECO:0000259" key="4">
    <source>
        <dbReference type="Pfam" id="PF03936"/>
    </source>
</evidence>
<dbReference type="Pfam" id="PF01397">
    <property type="entry name" value="Terpene_synth"/>
    <property type="match status" value="1"/>
</dbReference>
<dbReference type="InterPro" id="IPR005630">
    <property type="entry name" value="Terpene_synthase_metal-bd"/>
</dbReference>
<dbReference type="SUPFAM" id="SSF48576">
    <property type="entry name" value="Terpenoid synthases"/>
    <property type="match status" value="1"/>
</dbReference>
<dbReference type="InterPro" id="IPR008949">
    <property type="entry name" value="Isoprenoid_synthase_dom_sf"/>
</dbReference>
<evidence type="ECO:0000313" key="6">
    <source>
        <dbReference type="Proteomes" id="UP000007305"/>
    </source>
</evidence>
<dbReference type="InterPro" id="IPR050148">
    <property type="entry name" value="Terpene_synthase-like"/>
</dbReference>
<evidence type="ECO:0000256" key="1">
    <source>
        <dbReference type="ARBA" id="ARBA00022723"/>
    </source>
</evidence>
<dbReference type="Pfam" id="PF03936">
    <property type="entry name" value="Terpene_synth_C"/>
    <property type="match status" value="1"/>
</dbReference>
<keyword evidence="1" id="KW-0479">Metal-binding</keyword>
<evidence type="ECO:0000256" key="2">
    <source>
        <dbReference type="SAM" id="MobiDB-lite"/>
    </source>
</evidence>
<feature type="region of interest" description="Disordered" evidence="2">
    <location>
        <begin position="376"/>
        <end position="419"/>
    </location>
</feature>
<reference evidence="5" key="2">
    <citation type="submission" date="2019-07" db="EMBL/GenBank/DDBJ databases">
        <authorList>
            <person name="Seetharam A."/>
            <person name="Woodhouse M."/>
            <person name="Cannon E."/>
        </authorList>
    </citation>
    <scope>NUCLEOTIDE SEQUENCE [LARGE SCALE GENOMIC DNA]</scope>
    <source>
        <strain evidence="5">cv. B73</strain>
    </source>
</reference>
<dbReference type="AlphaFoldDB" id="A0A804LLV1"/>
<dbReference type="GO" id="GO:0000287">
    <property type="term" value="F:magnesium ion binding"/>
    <property type="evidence" value="ECO:0007669"/>
    <property type="project" value="InterPro"/>
</dbReference>
<dbReference type="Proteomes" id="UP000007305">
    <property type="component" value="Chromosome 1"/>
</dbReference>
<evidence type="ECO:0000259" key="3">
    <source>
        <dbReference type="Pfam" id="PF01397"/>
    </source>
</evidence>
<dbReference type="PANTHER" id="PTHR31225">
    <property type="entry name" value="OS04G0344100 PROTEIN-RELATED"/>
    <property type="match status" value="1"/>
</dbReference>
<dbReference type="InterPro" id="IPR036965">
    <property type="entry name" value="Terpene_synth_N_sf"/>
</dbReference>
<dbReference type="InParanoid" id="A0A804LLV1"/>
<dbReference type="Gene3D" id="1.50.10.130">
    <property type="entry name" value="Terpene synthase, N-terminal domain"/>
    <property type="match status" value="1"/>
</dbReference>
<evidence type="ECO:0000313" key="5">
    <source>
        <dbReference type="EnsemblPlants" id="Zm00001eb020070_P001"/>
    </source>
</evidence>
<dbReference type="GO" id="GO:0010333">
    <property type="term" value="F:terpene synthase activity"/>
    <property type="evidence" value="ECO:0000318"/>
    <property type="project" value="GO_Central"/>
</dbReference>
<protein>
    <submittedName>
        <fullName evidence="5">Uncharacterized protein</fullName>
    </submittedName>
</protein>
<dbReference type="GO" id="GO:0046246">
    <property type="term" value="P:terpene biosynthetic process"/>
    <property type="evidence" value="ECO:0000318"/>
    <property type="project" value="GO_Central"/>
</dbReference>
<dbReference type="SUPFAM" id="SSF48239">
    <property type="entry name" value="Terpenoid cyclases/Protein prenyltransferases"/>
    <property type="match status" value="1"/>
</dbReference>